<dbReference type="Proteomes" id="UP000192872">
    <property type="component" value="Unassembled WGS sequence"/>
</dbReference>
<dbReference type="AlphaFoldDB" id="A0A1W9I374"/>
<name>A0A1W9I374_9HYPH</name>
<dbReference type="RefSeq" id="WP_376802084.1">
    <property type="nucleotide sequence ID" value="NZ_DBNB01000034.1"/>
</dbReference>
<evidence type="ECO:0000313" key="2">
    <source>
        <dbReference type="Proteomes" id="UP000192872"/>
    </source>
</evidence>
<sequence>MTAFLTLAGCSAFGIGASPPAAQTPATIEGSGTVAGQTAAPAASQPSLADLPTNARPGWLQGIFGAPLAVPGDPSAPKLAPGIVAVSCPNVEIREGTETLRTFRAGAGEAAEALVWQATLGKLARECHTLGADNNYAGSYRVGAVGRLLLGPSGSPGNYQVPVRIAVVRGDDVLDSRLTQVSVSIPPNEAQANFSIVIDNFKITRDPSDKLSDLQIFVGFDPAPPPAAPKTARKSRARS</sequence>
<comment type="caution">
    <text evidence="1">The sequence shown here is derived from an EMBL/GenBank/DDBJ whole genome shotgun (WGS) entry which is preliminary data.</text>
</comment>
<evidence type="ECO:0000313" key="1">
    <source>
        <dbReference type="EMBL" id="OQW53901.1"/>
    </source>
</evidence>
<gene>
    <name evidence="1" type="ORF">A4S15_00125</name>
</gene>
<dbReference type="EMBL" id="LWDL01000005">
    <property type="protein sequence ID" value="OQW53901.1"/>
    <property type="molecule type" value="Genomic_DNA"/>
</dbReference>
<dbReference type="STRING" id="1827387.A4S15_00125"/>
<proteinExistence type="predicted"/>
<accession>A0A1W9I374</accession>
<organism evidence="1 2">
    <name type="scientific">Candidatus Raskinella chloraquaticus</name>
    <dbReference type="NCBI Taxonomy" id="1951219"/>
    <lineage>
        <taxon>Bacteria</taxon>
        <taxon>Pseudomonadati</taxon>
        <taxon>Pseudomonadota</taxon>
        <taxon>Alphaproteobacteria</taxon>
        <taxon>Hyphomicrobiales</taxon>
        <taxon>Phreatobacteraceae</taxon>
        <taxon>Candidatus Raskinella</taxon>
    </lineage>
</organism>
<reference evidence="1 2" key="1">
    <citation type="journal article" date="2017" name="Water Res.">
        <title>Comammox in drinking water systems.</title>
        <authorList>
            <person name="Wang Y."/>
            <person name="Ma L."/>
            <person name="Mao Y."/>
            <person name="Jiang X."/>
            <person name="Xia Y."/>
            <person name="Yu K."/>
            <person name="Li B."/>
            <person name="Zhang T."/>
        </authorList>
    </citation>
    <scope>NUCLEOTIDE SEQUENCE [LARGE SCALE GENOMIC DNA]</scope>
    <source>
        <strain evidence="1">SG_bin8</strain>
    </source>
</reference>
<protein>
    <submittedName>
        <fullName evidence="1">Uncharacterized protein</fullName>
    </submittedName>
</protein>